<organism evidence="3 4">
    <name type="scientific">Mycena citricolor</name>
    <dbReference type="NCBI Taxonomy" id="2018698"/>
    <lineage>
        <taxon>Eukaryota</taxon>
        <taxon>Fungi</taxon>
        <taxon>Dikarya</taxon>
        <taxon>Basidiomycota</taxon>
        <taxon>Agaricomycotina</taxon>
        <taxon>Agaricomycetes</taxon>
        <taxon>Agaricomycetidae</taxon>
        <taxon>Agaricales</taxon>
        <taxon>Marasmiineae</taxon>
        <taxon>Mycenaceae</taxon>
        <taxon>Mycena</taxon>
    </lineage>
</organism>
<keyword evidence="4" id="KW-1185">Reference proteome</keyword>
<evidence type="ECO:0000313" key="3">
    <source>
        <dbReference type="EMBL" id="CAK5271553.1"/>
    </source>
</evidence>
<gene>
    <name evidence="1" type="ORF">MYCIT1_LOCUS15264</name>
    <name evidence="2" type="ORF">MYCIT1_LOCUS16649</name>
    <name evidence="3" type="ORF">MYCIT1_LOCUS16677</name>
</gene>
<proteinExistence type="predicted"/>
<accession>A0AAD2Q3C9</accession>
<dbReference type="AlphaFoldDB" id="A0AAD2Q3C9"/>
<evidence type="ECO:0000313" key="2">
    <source>
        <dbReference type="EMBL" id="CAK5271541.1"/>
    </source>
</evidence>
<evidence type="ECO:0000313" key="1">
    <source>
        <dbReference type="EMBL" id="CAK5270660.1"/>
    </source>
</evidence>
<dbReference type="EMBL" id="CAVNYO010000173">
    <property type="protein sequence ID" value="CAK5271541.1"/>
    <property type="molecule type" value="Genomic_DNA"/>
</dbReference>
<name>A0AAD2Q3C9_9AGAR</name>
<comment type="caution">
    <text evidence="3">The sequence shown here is derived from an EMBL/GenBank/DDBJ whole genome shotgun (WGS) entry which is preliminary data.</text>
</comment>
<dbReference type="EMBL" id="CAVNYO010000169">
    <property type="protein sequence ID" value="CAK5270660.1"/>
    <property type="molecule type" value="Genomic_DNA"/>
</dbReference>
<protein>
    <submittedName>
        <fullName evidence="3">Uncharacterized protein</fullName>
    </submittedName>
</protein>
<reference evidence="3" key="1">
    <citation type="submission" date="2023-11" db="EMBL/GenBank/DDBJ databases">
        <authorList>
            <person name="De Vega J J."/>
            <person name="De Vega J J."/>
        </authorList>
    </citation>
    <scope>NUCLEOTIDE SEQUENCE</scope>
</reference>
<dbReference type="EMBL" id="CAVNYO010000174">
    <property type="protein sequence ID" value="CAK5271553.1"/>
    <property type="molecule type" value="Genomic_DNA"/>
</dbReference>
<sequence>MARYSYLHESALIAGTVAPRQYASSPASLKYCSWTTLKRLDQSHGSSPNPEISTSIIRLRRPSQRVQRHFLAQRVAHVH</sequence>
<dbReference type="Proteomes" id="UP001295794">
    <property type="component" value="Unassembled WGS sequence"/>
</dbReference>
<evidence type="ECO:0000313" key="4">
    <source>
        <dbReference type="Proteomes" id="UP001295794"/>
    </source>
</evidence>